<accession>A0AAN2BLR5</accession>
<keyword evidence="5" id="KW-0479">Metal-binding</keyword>
<dbReference type="InterPro" id="IPR050083">
    <property type="entry name" value="HtpX_protease"/>
</dbReference>
<dbReference type="PANTHER" id="PTHR43221">
    <property type="entry name" value="PROTEASE HTPX"/>
    <property type="match status" value="1"/>
</dbReference>
<keyword evidence="3" id="KW-0645">Protease</keyword>
<feature type="transmembrane region" description="Helical" evidence="11">
    <location>
        <begin position="195"/>
        <end position="214"/>
    </location>
</feature>
<dbReference type="GO" id="GO:0006508">
    <property type="term" value="P:proteolysis"/>
    <property type="evidence" value="ECO:0007669"/>
    <property type="project" value="UniProtKB-KW"/>
</dbReference>
<evidence type="ECO:0000313" key="13">
    <source>
        <dbReference type="EMBL" id="BCD99316.1"/>
    </source>
</evidence>
<feature type="domain" description="Peptidase M48" evidence="12">
    <location>
        <begin position="120"/>
        <end position="335"/>
    </location>
</feature>
<keyword evidence="14" id="KW-1185">Reference proteome</keyword>
<keyword evidence="10 11" id="KW-0472">Membrane</keyword>
<keyword evidence="4 11" id="KW-0812">Transmembrane</keyword>
<evidence type="ECO:0000313" key="14">
    <source>
        <dbReference type="Proteomes" id="UP001320119"/>
    </source>
</evidence>
<dbReference type="GO" id="GO:0046872">
    <property type="term" value="F:metal ion binding"/>
    <property type="evidence" value="ECO:0007669"/>
    <property type="project" value="UniProtKB-KW"/>
</dbReference>
<organism evidence="13 14">
    <name type="scientific">Marinagarivorans cellulosilyticus</name>
    <dbReference type="NCBI Taxonomy" id="2721545"/>
    <lineage>
        <taxon>Bacteria</taxon>
        <taxon>Pseudomonadati</taxon>
        <taxon>Pseudomonadota</taxon>
        <taxon>Gammaproteobacteria</taxon>
        <taxon>Cellvibrionales</taxon>
        <taxon>Cellvibrionaceae</taxon>
        <taxon>Marinagarivorans</taxon>
    </lineage>
</organism>
<dbReference type="Proteomes" id="UP001320119">
    <property type="component" value="Chromosome"/>
</dbReference>
<evidence type="ECO:0000256" key="8">
    <source>
        <dbReference type="ARBA" id="ARBA00022989"/>
    </source>
</evidence>
<dbReference type="Pfam" id="PF01435">
    <property type="entry name" value="Peptidase_M48"/>
    <property type="match status" value="1"/>
</dbReference>
<keyword evidence="8 11" id="KW-1133">Transmembrane helix</keyword>
<dbReference type="AlphaFoldDB" id="A0AAN2BLR5"/>
<dbReference type="PANTHER" id="PTHR43221:SF2">
    <property type="entry name" value="PROTEASE HTPX HOMOLOG"/>
    <property type="match status" value="1"/>
</dbReference>
<evidence type="ECO:0000256" key="4">
    <source>
        <dbReference type="ARBA" id="ARBA00022692"/>
    </source>
</evidence>
<evidence type="ECO:0000256" key="2">
    <source>
        <dbReference type="ARBA" id="ARBA00022475"/>
    </source>
</evidence>
<evidence type="ECO:0000256" key="10">
    <source>
        <dbReference type="ARBA" id="ARBA00023136"/>
    </source>
</evidence>
<dbReference type="Gene3D" id="3.30.2010.10">
    <property type="entry name" value="Metalloproteases ('zincins'), catalytic domain"/>
    <property type="match status" value="1"/>
</dbReference>
<reference evidence="13 14" key="1">
    <citation type="journal article" date="2022" name="IScience">
        <title>An ultrasensitive nanofiber-based assay for enzymatic hydrolysis and deep-sea microbial degradation of cellulose.</title>
        <authorList>
            <person name="Tsudome M."/>
            <person name="Tachioka M."/>
            <person name="Miyazaki M."/>
            <person name="Uchimura K."/>
            <person name="Tsuda M."/>
            <person name="Takaki Y."/>
            <person name="Deguchi S."/>
        </authorList>
    </citation>
    <scope>NUCLEOTIDE SEQUENCE [LARGE SCALE GENOMIC DNA]</scope>
    <source>
        <strain evidence="13 14">GE09</strain>
    </source>
</reference>
<evidence type="ECO:0000256" key="1">
    <source>
        <dbReference type="ARBA" id="ARBA00001947"/>
    </source>
</evidence>
<evidence type="ECO:0000256" key="9">
    <source>
        <dbReference type="ARBA" id="ARBA00023049"/>
    </source>
</evidence>
<dbReference type="InterPro" id="IPR001915">
    <property type="entry name" value="Peptidase_M48"/>
</dbReference>
<keyword evidence="9" id="KW-0482">Metalloprotease</keyword>
<keyword evidence="2" id="KW-1003">Cell membrane</keyword>
<evidence type="ECO:0000256" key="3">
    <source>
        <dbReference type="ARBA" id="ARBA00022670"/>
    </source>
</evidence>
<name>A0AAN2BLR5_9GAMM</name>
<sequence>MNFFEHQDKARRQTTRLVLLLALAVTAVALFTAIVVSGVVSYFQTQTAMGTQWTNLDYLTTLFTSPVFAWSALGTLTVILLGSAYKSFQLGGNGIEVALSMNAKHVHPETDNPQHKQFFNIVTEMALASGNPVPKVFVIPGQGINAFAAGFNRHQTVVAATEGALEQLTRDELQGVVAHEFSHINFGDVKINMRLVALLHGILLIGLIGQHMVGGSMFGRRRYHSSRSRSDNKSAGVGLALMAIGYAGTFCGNIIKAAVSRQREYLADASAVQFTRNPEGIANALKKIARGPADAGIDAENAEQYSHFYFSSLHARFFSRLFSTHPDIEERISRLGHSLDASASGSNKHQQFSNTATDSTMDNTVGFAGSNGSATAHTMTAAQAGDALVNCVGQPSAQNLNAAKAHIKQLPSALIEASHNAFSARALIYGLIIANTPKAFHEAQHNHLGNNAHPATVKALANLLPAIYPLSQSDCYNLLLMAESALQDQSATQAGVFKSCAKALIEADKQLSLFEWCIYRLAIAPFKASLSGNKKLSDCAQALGVLFYYAASHTNAAERIQLLNNVNTILAVNLTPPEAVSLKKLDAALTELSQLKPLSKPALLKALVACIKSDGTITDDEITLLRMVALVLDCPVPDIKL</sequence>
<feature type="transmembrane region" description="Helical" evidence="11">
    <location>
        <begin position="63"/>
        <end position="85"/>
    </location>
</feature>
<feature type="transmembrane region" description="Helical" evidence="11">
    <location>
        <begin position="17"/>
        <end position="43"/>
    </location>
</feature>
<keyword evidence="6" id="KW-0378">Hydrolase</keyword>
<gene>
    <name evidence="13" type="ORF">MARGE09_P3517</name>
</gene>
<evidence type="ECO:0000259" key="12">
    <source>
        <dbReference type="Pfam" id="PF01435"/>
    </source>
</evidence>
<evidence type="ECO:0000256" key="7">
    <source>
        <dbReference type="ARBA" id="ARBA00022833"/>
    </source>
</evidence>
<dbReference type="EMBL" id="AP023086">
    <property type="protein sequence ID" value="BCD99316.1"/>
    <property type="molecule type" value="Genomic_DNA"/>
</dbReference>
<protein>
    <recommendedName>
        <fullName evidence="12">Peptidase M48 domain-containing protein</fullName>
    </recommendedName>
</protein>
<dbReference type="CDD" id="cd07340">
    <property type="entry name" value="M48B_Htpx_like"/>
    <property type="match status" value="1"/>
</dbReference>
<comment type="cofactor">
    <cofactor evidence="1">
        <name>Zn(2+)</name>
        <dbReference type="ChEBI" id="CHEBI:29105"/>
    </cofactor>
</comment>
<proteinExistence type="predicted"/>
<evidence type="ECO:0000256" key="5">
    <source>
        <dbReference type="ARBA" id="ARBA00022723"/>
    </source>
</evidence>
<dbReference type="KEGG" id="marq:MARGE09_P3517"/>
<dbReference type="RefSeq" id="WP_236984482.1">
    <property type="nucleotide sequence ID" value="NZ_AP023086.1"/>
</dbReference>
<evidence type="ECO:0000256" key="6">
    <source>
        <dbReference type="ARBA" id="ARBA00022801"/>
    </source>
</evidence>
<dbReference type="GO" id="GO:0004222">
    <property type="term" value="F:metalloendopeptidase activity"/>
    <property type="evidence" value="ECO:0007669"/>
    <property type="project" value="InterPro"/>
</dbReference>
<evidence type="ECO:0000256" key="11">
    <source>
        <dbReference type="SAM" id="Phobius"/>
    </source>
</evidence>
<keyword evidence="7" id="KW-0862">Zinc</keyword>